<dbReference type="Gene3D" id="3.90.960.10">
    <property type="entry name" value="YbaK/aminoacyl-tRNA synthetase-associated domain"/>
    <property type="match status" value="1"/>
</dbReference>
<dbReference type="InterPro" id="IPR036754">
    <property type="entry name" value="YbaK/aa-tRNA-synt-asso_dom_sf"/>
</dbReference>
<sequence length="170" mass="19011">MNGQSNHCLTVLMMSNTINTPLMQFLTDQHIPFRLLPHQRPATTIEDAAHQRGIRPSQMVKAILLRDMGNQYALACAPGDRSVDPKKVRSLLKYRRMTCVDQADVESITGYKIGTVTPLLLKRHMPIVFDPSLLEEQEVTISSGDRMAGLALSIQDLIQLCQPTVAEICR</sequence>
<evidence type="ECO:0000259" key="1">
    <source>
        <dbReference type="Pfam" id="PF04073"/>
    </source>
</evidence>
<dbReference type="PANTHER" id="PTHR30411">
    <property type="entry name" value="CYTOPLASMIC PROTEIN"/>
    <property type="match status" value="1"/>
</dbReference>
<dbReference type="InterPro" id="IPR007214">
    <property type="entry name" value="YbaK/aa-tRNA-synth-assoc-dom"/>
</dbReference>
<dbReference type="PANTHER" id="PTHR30411:SF9">
    <property type="entry name" value="MULTIFUNCTIONAL SER_THR-TRNA DEACYLASE PROXP-Y"/>
    <property type="match status" value="1"/>
</dbReference>
<proteinExistence type="predicted"/>
<dbReference type="Proteomes" id="UP000532247">
    <property type="component" value="Unassembled WGS sequence"/>
</dbReference>
<organism evidence="2 3">
    <name type="scientific">Vibrio alginolyticus</name>
    <dbReference type="NCBI Taxonomy" id="663"/>
    <lineage>
        <taxon>Bacteria</taxon>
        <taxon>Pseudomonadati</taxon>
        <taxon>Pseudomonadota</taxon>
        <taxon>Gammaproteobacteria</taxon>
        <taxon>Vibrionales</taxon>
        <taxon>Vibrionaceae</taxon>
        <taxon>Vibrio</taxon>
    </lineage>
</organism>
<name>A0A7Y4B683_VIBAL</name>
<dbReference type="AlphaFoldDB" id="A0A7Y4B683"/>
<comment type="caution">
    <text evidence="2">The sequence shown here is derived from an EMBL/GenBank/DDBJ whole genome shotgun (WGS) entry which is preliminary data.</text>
</comment>
<dbReference type="SUPFAM" id="SSF55826">
    <property type="entry name" value="YbaK/ProRS associated domain"/>
    <property type="match status" value="1"/>
</dbReference>
<dbReference type="CDD" id="cd04332">
    <property type="entry name" value="YbaK_like"/>
    <property type="match status" value="1"/>
</dbReference>
<gene>
    <name evidence="2" type="ORF">F0254_21460</name>
</gene>
<dbReference type="GO" id="GO:0002161">
    <property type="term" value="F:aminoacyl-tRNA deacylase activity"/>
    <property type="evidence" value="ECO:0007669"/>
    <property type="project" value="InterPro"/>
</dbReference>
<dbReference type="EMBL" id="VTYF01000017">
    <property type="protein sequence ID" value="NOI11403.1"/>
    <property type="molecule type" value="Genomic_DNA"/>
</dbReference>
<evidence type="ECO:0000313" key="3">
    <source>
        <dbReference type="Proteomes" id="UP000532247"/>
    </source>
</evidence>
<reference evidence="2 3" key="1">
    <citation type="submission" date="2019-09" db="EMBL/GenBank/DDBJ databases">
        <title>Draft genome sequencing and comparative genomics of hatchery-associated Vibrios.</title>
        <authorList>
            <person name="Kehlet-Delgado H."/>
            <person name="Mueller R.S."/>
        </authorList>
    </citation>
    <scope>NUCLEOTIDE SEQUENCE [LARGE SCALE GENOMIC DNA]</scope>
    <source>
        <strain evidence="2 3">081416A</strain>
    </source>
</reference>
<protein>
    <submittedName>
        <fullName evidence="2">YbaK/EbsC family protein</fullName>
    </submittedName>
</protein>
<accession>A0A7Y4B683</accession>
<feature type="domain" description="YbaK/aminoacyl-tRNA synthetase-associated" evidence="1">
    <location>
        <begin position="41"/>
        <end position="159"/>
    </location>
</feature>
<evidence type="ECO:0000313" key="2">
    <source>
        <dbReference type="EMBL" id="NOI11403.1"/>
    </source>
</evidence>
<dbReference type="Pfam" id="PF04073">
    <property type="entry name" value="tRNA_edit"/>
    <property type="match status" value="1"/>
</dbReference>